<feature type="transmembrane region" description="Helical" evidence="7">
    <location>
        <begin position="219"/>
        <end position="236"/>
    </location>
</feature>
<dbReference type="EMBL" id="CP042305">
    <property type="protein sequence ID" value="QDZ14418.1"/>
    <property type="molecule type" value="Genomic_DNA"/>
</dbReference>
<keyword evidence="10" id="KW-1185">Reference proteome</keyword>
<evidence type="ECO:0000256" key="5">
    <source>
        <dbReference type="ARBA" id="ARBA00022989"/>
    </source>
</evidence>
<dbReference type="PANTHER" id="PTHR43302">
    <property type="entry name" value="TRANSPORTER ARSB-RELATED"/>
    <property type="match status" value="1"/>
</dbReference>
<protein>
    <submittedName>
        <fullName evidence="9">Arsenic transporter</fullName>
    </submittedName>
</protein>
<feature type="transmembrane region" description="Helical" evidence="7">
    <location>
        <begin position="321"/>
        <end position="344"/>
    </location>
</feature>
<evidence type="ECO:0000313" key="9">
    <source>
        <dbReference type="EMBL" id="QDZ14418.1"/>
    </source>
</evidence>
<evidence type="ECO:0000256" key="3">
    <source>
        <dbReference type="ARBA" id="ARBA00022475"/>
    </source>
</evidence>
<dbReference type="InterPro" id="IPR004680">
    <property type="entry name" value="Cit_transptr-like_dom"/>
</dbReference>
<dbReference type="AlphaFoldDB" id="A0A5B8M0S1"/>
<organism evidence="9 10">
    <name type="scientific">Humibacter ginsenosidimutans</name>
    <dbReference type="NCBI Taxonomy" id="2599293"/>
    <lineage>
        <taxon>Bacteria</taxon>
        <taxon>Bacillati</taxon>
        <taxon>Actinomycetota</taxon>
        <taxon>Actinomycetes</taxon>
        <taxon>Micrococcales</taxon>
        <taxon>Microbacteriaceae</taxon>
        <taxon>Humibacter</taxon>
    </lineage>
</organism>
<keyword evidence="3" id="KW-1003">Cell membrane</keyword>
<evidence type="ECO:0000259" key="8">
    <source>
        <dbReference type="Pfam" id="PF03600"/>
    </source>
</evidence>
<comment type="subcellular location">
    <subcellularLocation>
        <location evidence="1">Cell membrane</location>
        <topology evidence="1">Multi-pass membrane protein</topology>
    </subcellularLocation>
</comment>
<gene>
    <name evidence="9" type="ORF">FPZ11_06260</name>
</gene>
<evidence type="ECO:0000256" key="2">
    <source>
        <dbReference type="ARBA" id="ARBA00022448"/>
    </source>
</evidence>
<dbReference type="Proteomes" id="UP000320216">
    <property type="component" value="Chromosome"/>
</dbReference>
<evidence type="ECO:0000256" key="4">
    <source>
        <dbReference type="ARBA" id="ARBA00022692"/>
    </source>
</evidence>
<accession>A0A5B8M0S1</accession>
<dbReference type="RefSeq" id="WP_146319296.1">
    <property type="nucleotide sequence ID" value="NZ_CP042305.1"/>
</dbReference>
<evidence type="ECO:0000256" key="6">
    <source>
        <dbReference type="ARBA" id="ARBA00023136"/>
    </source>
</evidence>
<name>A0A5B8M0S1_9MICO</name>
<feature type="transmembrane region" description="Helical" evidence="7">
    <location>
        <begin position="196"/>
        <end position="213"/>
    </location>
</feature>
<dbReference type="PANTHER" id="PTHR43302:SF5">
    <property type="entry name" value="TRANSPORTER ARSB-RELATED"/>
    <property type="match status" value="1"/>
</dbReference>
<keyword evidence="6 7" id="KW-0472">Membrane</keyword>
<feature type="transmembrane region" description="Helical" evidence="7">
    <location>
        <begin position="289"/>
        <end position="309"/>
    </location>
</feature>
<feature type="transmembrane region" description="Helical" evidence="7">
    <location>
        <begin position="74"/>
        <end position="93"/>
    </location>
</feature>
<keyword evidence="5 7" id="KW-1133">Transmembrane helix</keyword>
<dbReference type="OrthoDB" id="9774335at2"/>
<proteinExistence type="predicted"/>
<feature type="domain" description="Citrate transporter-like" evidence="8">
    <location>
        <begin position="8"/>
        <end position="313"/>
    </location>
</feature>
<evidence type="ECO:0000256" key="1">
    <source>
        <dbReference type="ARBA" id="ARBA00004651"/>
    </source>
</evidence>
<feature type="transmembrane region" description="Helical" evidence="7">
    <location>
        <begin position="356"/>
        <end position="380"/>
    </location>
</feature>
<reference evidence="9 10" key="1">
    <citation type="submission" date="2019-07" db="EMBL/GenBank/DDBJ databases">
        <title>Full genome sequence of Humibacter sp. WJ7-1.</title>
        <authorList>
            <person name="Im W.-T."/>
        </authorList>
    </citation>
    <scope>NUCLEOTIDE SEQUENCE [LARGE SCALE GENOMIC DNA]</scope>
    <source>
        <strain evidence="9 10">WJ7-1</strain>
    </source>
</reference>
<dbReference type="Pfam" id="PF03600">
    <property type="entry name" value="CitMHS"/>
    <property type="match status" value="1"/>
</dbReference>
<evidence type="ECO:0000313" key="10">
    <source>
        <dbReference type="Proteomes" id="UP000320216"/>
    </source>
</evidence>
<keyword evidence="2" id="KW-0813">Transport</keyword>
<feature type="transmembrane region" description="Helical" evidence="7">
    <location>
        <begin position="39"/>
        <end position="62"/>
    </location>
</feature>
<keyword evidence="4 7" id="KW-0812">Transmembrane</keyword>
<dbReference type="GO" id="GO:0005886">
    <property type="term" value="C:plasma membrane"/>
    <property type="evidence" value="ECO:0007669"/>
    <property type="project" value="UniProtKB-SubCell"/>
</dbReference>
<sequence>MRSLIVGAALLVAGLLAVVTGLYPAAAAAALAERVWPVLLFVLAITVVAELAAEAGLFDVVARWATGVARGSAWLLWLLIVAVASVSTIFLSLDTTAVLLTPIVVHMARHVKLNPLPFALTTVMLANTASLLLPVSNLTNLLAEQSIGGSGAFVALSWAPAIVAVLVPVAAIAVIGRRTLSARYSVPEAVAPEDRGLVIIAGVIVLALLPALVSGLPVWMPAAVAAVALVIVFAVRRPRVLRATLVPWPTLVFAAGLFLAMGALGALGSGAVAAAVAGTGTSPVALLRVAFSGLLGANAVNNLPAYLALEPAAGHPLRLMALLVGVNAGPLITPWASLATLLWHSRLERLGVHVPWGRYVLIGVVVAPVTVAVATLVLAVRH</sequence>
<feature type="transmembrane region" description="Helical" evidence="7">
    <location>
        <begin position="152"/>
        <end position="175"/>
    </location>
</feature>
<dbReference type="KEGG" id="huw:FPZ11_06260"/>
<dbReference type="GO" id="GO:0055085">
    <property type="term" value="P:transmembrane transport"/>
    <property type="evidence" value="ECO:0007669"/>
    <property type="project" value="InterPro"/>
</dbReference>
<evidence type="ECO:0000256" key="7">
    <source>
        <dbReference type="SAM" id="Phobius"/>
    </source>
</evidence>
<feature type="transmembrane region" description="Helical" evidence="7">
    <location>
        <begin position="248"/>
        <end position="277"/>
    </location>
</feature>